<evidence type="ECO:0008006" key="4">
    <source>
        <dbReference type="Google" id="ProtNLM"/>
    </source>
</evidence>
<protein>
    <recommendedName>
        <fullName evidence="4">MFS transporter</fullName>
    </recommendedName>
</protein>
<dbReference type="RefSeq" id="WP_344197965.1">
    <property type="nucleotide sequence ID" value="NZ_BAAAME010000002.1"/>
</dbReference>
<keyword evidence="1" id="KW-1133">Transmembrane helix</keyword>
<dbReference type="Proteomes" id="UP001501057">
    <property type="component" value="Unassembled WGS sequence"/>
</dbReference>
<accession>A0ABN2JKM8</accession>
<feature type="transmembrane region" description="Helical" evidence="1">
    <location>
        <begin position="12"/>
        <end position="32"/>
    </location>
</feature>
<keyword evidence="1" id="KW-0472">Membrane</keyword>
<organism evidence="2 3">
    <name type="scientific">Aeromicrobium alkaliterrae</name>
    <dbReference type="NCBI Taxonomy" id="302168"/>
    <lineage>
        <taxon>Bacteria</taxon>
        <taxon>Bacillati</taxon>
        <taxon>Actinomycetota</taxon>
        <taxon>Actinomycetes</taxon>
        <taxon>Propionibacteriales</taxon>
        <taxon>Nocardioidaceae</taxon>
        <taxon>Aeromicrobium</taxon>
    </lineage>
</organism>
<feature type="transmembrane region" description="Helical" evidence="1">
    <location>
        <begin position="64"/>
        <end position="84"/>
    </location>
</feature>
<sequence length="170" mass="17773">MWDPGRGSLRAVRATAAGLTVSVVAVASHVIGGGAHTSWLAVVPATIAVTLVTGALGGRRLGSATLVGLLSLAQVAVHALSHYLHGQAVWHDLTMVGAHVVGVAVTALLLARGERLLWRLHAWLRPRVLGSLPSLPHVPRRRPVVVVVDRARTPLLVGSCTRRGPPLSVV</sequence>
<evidence type="ECO:0000313" key="2">
    <source>
        <dbReference type="EMBL" id="GAA1729698.1"/>
    </source>
</evidence>
<gene>
    <name evidence="2" type="ORF">GCM10009710_07880</name>
</gene>
<comment type="caution">
    <text evidence="2">The sequence shown here is derived from an EMBL/GenBank/DDBJ whole genome shotgun (WGS) entry which is preliminary data.</text>
</comment>
<feature type="transmembrane region" description="Helical" evidence="1">
    <location>
        <begin position="90"/>
        <end position="111"/>
    </location>
</feature>
<keyword evidence="1" id="KW-0812">Transmembrane</keyword>
<dbReference type="EMBL" id="BAAAME010000002">
    <property type="protein sequence ID" value="GAA1729698.1"/>
    <property type="molecule type" value="Genomic_DNA"/>
</dbReference>
<reference evidence="2 3" key="1">
    <citation type="journal article" date="2019" name="Int. J. Syst. Evol. Microbiol.">
        <title>The Global Catalogue of Microorganisms (GCM) 10K type strain sequencing project: providing services to taxonomists for standard genome sequencing and annotation.</title>
        <authorList>
            <consortium name="The Broad Institute Genomics Platform"/>
            <consortium name="The Broad Institute Genome Sequencing Center for Infectious Disease"/>
            <person name="Wu L."/>
            <person name="Ma J."/>
        </authorList>
    </citation>
    <scope>NUCLEOTIDE SEQUENCE [LARGE SCALE GENOMIC DNA]</scope>
    <source>
        <strain evidence="2 3">JCM 13518</strain>
    </source>
</reference>
<keyword evidence="3" id="KW-1185">Reference proteome</keyword>
<name>A0ABN2JKM8_9ACTN</name>
<evidence type="ECO:0000313" key="3">
    <source>
        <dbReference type="Proteomes" id="UP001501057"/>
    </source>
</evidence>
<proteinExistence type="predicted"/>
<feature type="transmembrane region" description="Helical" evidence="1">
    <location>
        <begin position="38"/>
        <end position="57"/>
    </location>
</feature>
<evidence type="ECO:0000256" key="1">
    <source>
        <dbReference type="SAM" id="Phobius"/>
    </source>
</evidence>